<name>A0A9N8V881_9GLOM</name>
<sequence length="97" mass="10962">MSLLLVKTAEVVKRDAKRGPPKNTRNEIISRIDREYPKSNPDYPTVRNGFKPGLPLLKSPQCSHMTSRGILNFNRVSPMNSNSMPFELKDNMSLTGM</sequence>
<keyword evidence="2" id="KW-1185">Reference proteome</keyword>
<reference evidence="1" key="1">
    <citation type="submission" date="2021-06" db="EMBL/GenBank/DDBJ databases">
        <authorList>
            <person name="Kallberg Y."/>
            <person name="Tangrot J."/>
            <person name="Rosling A."/>
        </authorList>
    </citation>
    <scope>NUCLEOTIDE SEQUENCE</scope>
    <source>
        <strain evidence="1">FL130A</strain>
    </source>
</reference>
<dbReference type="EMBL" id="CAJVPS010000064">
    <property type="protein sequence ID" value="CAG8447312.1"/>
    <property type="molecule type" value="Genomic_DNA"/>
</dbReference>
<evidence type="ECO:0000313" key="2">
    <source>
        <dbReference type="Proteomes" id="UP000789508"/>
    </source>
</evidence>
<proteinExistence type="predicted"/>
<organism evidence="1 2">
    <name type="scientific">Ambispora leptoticha</name>
    <dbReference type="NCBI Taxonomy" id="144679"/>
    <lineage>
        <taxon>Eukaryota</taxon>
        <taxon>Fungi</taxon>
        <taxon>Fungi incertae sedis</taxon>
        <taxon>Mucoromycota</taxon>
        <taxon>Glomeromycotina</taxon>
        <taxon>Glomeromycetes</taxon>
        <taxon>Archaeosporales</taxon>
        <taxon>Ambisporaceae</taxon>
        <taxon>Ambispora</taxon>
    </lineage>
</organism>
<evidence type="ECO:0000313" key="1">
    <source>
        <dbReference type="EMBL" id="CAG8447312.1"/>
    </source>
</evidence>
<dbReference type="AlphaFoldDB" id="A0A9N8V881"/>
<accession>A0A9N8V881</accession>
<comment type="caution">
    <text evidence="1">The sequence shown here is derived from an EMBL/GenBank/DDBJ whole genome shotgun (WGS) entry which is preliminary data.</text>
</comment>
<dbReference type="Proteomes" id="UP000789508">
    <property type="component" value="Unassembled WGS sequence"/>
</dbReference>
<protein>
    <submittedName>
        <fullName evidence="1">5045_t:CDS:1</fullName>
    </submittedName>
</protein>
<gene>
    <name evidence="1" type="ORF">ALEPTO_LOCUS774</name>
</gene>